<keyword evidence="5" id="KW-0802">TPR repeat</keyword>
<reference evidence="8 9" key="1">
    <citation type="journal article" date="2016" name="Nat. Commun.">
        <title>Thousands of microbial genomes shed light on interconnected biogeochemical processes in an aquifer system.</title>
        <authorList>
            <person name="Anantharaman K."/>
            <person name="Brown C.T."/>
            <person name="Hug L.A."/>
            <person name="Sharon I."/>
            <person name="Castelle C.J."/>
            <person name="Probst A.J."/>
            <person name="Thomas B.C."/>
            <person name="Singh A."/>
            <person name="Wilkins M.J."/>
            <person name="Karaoz U."/>
            <person name="Brodie E.L."/>
            <person name="Williams K.H."/>
            <person name="Hubbard S.S."/>
            <person name="Banfield J.F."/>
        </authorList>
    </citation>
    <scope>NUCLEOTIDE SEQUENCE [LARGE SCALE GENOMIC DNA]</scope>
</reference>
<dbReference type="GO" id="GO:0016020">
    <property type="term" value="C:membrane"/>
    <property type="evidence" value="ECO:0007669"/>
    <property type="project" value="UniProtKB-SubCell"/>
</dbReference>
<evidence type="ECO:0000256" key="3">
    <source>
        <dbReference type="ARBA" id="ARBA00022989"/>
    </source>
</evidence>
<feature type="transmembrane region" description="Helical" evidence="6">
    <location>
        <begin position="40"/>
        <end position="62"/>
    </location>
</feature>
<keyword evidence="2 6" id="KW-0812">Transmembrane</keyword>
<dbReference type="Gene3D" id="1.25.40.10">
    <property type="entry name" value="Tetratricopeptide repeat domain"/>
    <property type="match status" value="1"/>
</dbReference>
<feature type="transmembrane region" description="Helical" evidence="6">
    <location>
        <begin position="329"/>
        <end position="353"/>
    </location>
</feature>
<feature type="transmembrane region" description="Helical" evidence="6">
    <location>
        <begin position="425"/>
        <end position="442"/>
    </location>
</feature>
<feature type="transmembrane region" description="Helical" evidence="6">
    <location>
        <begin position="387"/>
        <end position="405"/>
    </location>
</feature>
<feature type="transmembrane region" description="Helical" evidence="6">
    <location>
        <begin position="228"/>
        <end position="246"/>
    </location>
</feature>
<comment type="subcellular location">
    <subcellularLocation>
        <location evidence="1">Membrane</location>
        <topology evidence="1">Multi-pass membrane protein</topology>
    </subcellularLocation>
</comment>
<feature type="transmembrane region" description="Helical" evidence="6">
    <location>
        <begin position="180"/>
        <end position="197"/>
    </location>
</feature>
<feature type="transmembrane region" description="Helical" evidence="6">
    <location>
        <begin position="152"/>
        <end position="173"/>
    </location>
</feature>
<dbReference type="STRING" id="1802660.A2735_00690"/>
<evidence type="ECO:0000256" key="4">
    <source>
        <dbReference type="ARBA" id="ARBA00023136"/>
    </source>
</evidence>
<dbReference type="InterPro" id="IPR019734">
    <property type="entry name" value="TPR_rpt"/>
</dbReference>
<evidence type="ECO:0000259" key="7">
    <source>
        <dbReference type="Pfam" id="PF04932"/>
    </source>
</evidence>
<organism evidence="8 9">
    <name type="scientific">Candidatus Yanofskybacteria bacterium RIFCSPHIGHO2_01_FULL_41_21</name>
    <dbReference type="NCBI Taxonomy" id="1802660"/>
    <lineage>
        <taxon>Bacteria</taxon>
        <taxon>Candidatus Yanofskyibacteriota</taxon>
    </lineage>
</organism>
<dbReference type="Pfam" id="PF04932">
    <property type="entry name" value="Wzy_C"/>
    <property type="match status" value="1"/>
</dbReference>
<evidence type="ECO:0000256" key="6">
    <source>
        <dbReference type="SAM" id="Phobius"/>
    </source>
</evidence>
<feature type="repeat" description="TPR" evidence="5">
    <location>
        <begin position="642"/>
        <end position="675"/>
    </location>
</feature>
<dbReference type="AlphaFoldDB" id="A0A1F8EBB5"/>
<feature type="transmembrane region" description="Helical" evidence="6">
    <location>
        <begin position="99"/>
        <end position="118"/>
    </location>
</feature>
<dbReference type="Proteomes" id="UP000178520">
    <property type="component" value="Unassembled WGS sequence"/>
</dbReference>
<feature type="domain" description="O-antigen ligase-related" evidence="7">
    <location>
        <begin position="186"/>
        <end position="346"/>
    </location>
</feature>
<evidence type="ECO:0000256" key="2">
    <source>
        <dbReference type="ARBA" id="ARBA00022692"/>
    </source>
</evidence>
<dbReference type="InterPro" id="IPR007016">
    <property type="entry name" value="O-antigen_ligase-rel_domated"/>
</dbReference>
<dbReference type="EMBL" id="MGJA01000003">
    <property type="protein sequence ID" value="OGM98211.1"/>
    <property type="molecule type" value="Genomic_DNA"/>
</dbReference>
<feature type="repeat" description="TPR" evidence="5">
    <location>
        <begin position="573"/>
        <end position="606"/>
    </location>
</feature>
<feature type="transmembrane region" description="Helical" evidence="6">
    <location>
        <begin position="6"/>
        <end position="28"/>
    </location>
</feature>
<dbReference type="InterPro" id="IPR051533">
    <property type="entry name" value="WaaL-like"/>
</dbReference>
<dbReference type="PROSITE" id="PS50005">
    <property type="entry name" value="TPR"/>
    <property type="match status" value="2"/>
</dbReference>
<gene>
    <name evidence="8" type="ORF">A2735_00690</name>
</gene>
<dbReference type="InterPro" id="IPR011990">
    <property type="entry name" value="TPR-like_helical_dom_sf"/>
</dbReference>
<evidence type="ECO:0000313" key="9">
    <source>
        <dbReference type="Proteomes" id="UP000178520"/>
    </source>
</evidence>
<proteinExistence type="predicted"/>
<dbReference type="PROSITE" id="PS50293">
    <property type="entry name" value="TPR_REGION"/>
    <property type="match status" value="1"/>
</dbReference>
<keyword evidence="4 6" id="KW-0472">Membrane</keyword>
<dbReference type="PANTHER" id="PTHR37422">
    <property type="entry name" value="TEICHURONIC ACID BIOSYNTHESIS PROTEIN TUAE"/>
    <property type="match status" value="1"/>
</dbReference>
<dbReference type="SMART" id="SM00028">
    <property type="entry name" value="TPR"/>
    <property type="match status" value="5"/>
</dbReference>
<comment type="caution">
    <text evidence="8">The sequence shown here is derived from an EMBL/GenBank/DDBJ whole genome shotgun (WGS) entry which is preliminary data.</text>
</comment>
<protein>
    <recommendedName>
        <fullName evidence="7">O-antigen ligase-related domain-containing protein</fullName>
    </recommendedName>
</protein>
<evidence type="ECO:0000256" key="5">
    <source>
        <dbReference type="PROSITE-ProRule" id="PRU00339"/>
    </source>
</evidence>
<dbReference type="Pfam" id="PF13181">
    <property type="entry name" value="TPR_8"/>
    <property type="match status" value="1"/>
</dbReference>
<dbReference type="PANTHER" id="PTHR37422:SF13">
    <property type="entry name" value="LIPOPOLYSACCHARIDE BIOSYNTHESIS PROTEIN PA4999-RELATED"/>
    <property type="match status" value="1"/>
</dbReference>
<accession>A0A1F8EBB5</accession>
<keyword evidence="3 6" id="KW-1133">Transmembrane helix</keyword>
<name>A0A1F8EBB5_9BACT</name>
<feature type="transmembrane region" description="Helical" evidence="6">
    <location>
        <begin position="203"/>
        <end position="219"/>
    </location>
</feature>
<sequence length="724" mass="81886">MSPFHFGKVVVFRSVIEAMAVLYILLVILHREYKPRVDKLFWAFLTFTIVYTLTTLTSVNTYQSFWGTLERMGGAYSFWHYFVFYIILTSVLRTKEEWMTFLKITVVVGVLSAFYGFGQRIPACSPGNPDCFGSFFIGGGGRERIFGTIGNAALFAGYQILNVFLALVLGFGATKKKERNFLLISAGIMGLAVFMTAVRGSLLGLSVGIIVFAGLYFYKTNSAQSRKIFLGLVGLAILFFGFALLFKNTSFVQDSPYLRRITNFSVSNYTVQTRFWAWQAGLKGWSENPKTILVGWGPENFNIPFSKYFNPKFFAGPGSETLFDRAHNMFVEVLVTMGLVGFLIYLALFVVILKSLWRLKEKPEFRIPAIGFISMTIAYMIHNAFIFDTSANFLVFFSIFGFMTWMNRSEPVPVKSLHETTSSNLVIITGLVLVIGVSILIYQTNIKTAIANYATTRGIVAGWNKDFNGAIAKYREATSYNVAGRYEYRNRYAQYLLDFSSSIDVSAPNAQSIFKEVIALEEKNATENPKDYLPELYLSRLNIVLGKSEPESPYNDESLKHSLKALSYAETFVRTYYEIGQGYLNKKDYQNAQIAFQKAIDLNPDVGVSYWYLGSVQMQSNQIEKALVNIDMAIKKGYILSENDYLNVANIYVKKNDFQHLITIYEGLLKLKPTSAQYMASLSVVYSKVGRIDDAVRLARLAAQTDPNFEPEAIRFVQSLGRQW</sequence>
<evidence type="ECO:0000313" key="8">
    <source>
        <dbReference type="EMBL" id="OGM98211.1"/>
    </source>
</evidence>
<dbReference type="SUPFAM" id="SSF48452">
    <property type="entry name" value="TPR-like"/>
    <property type="match status" value="1"/>
</dbReference>
<evidence type="ECO:0000256" key="1">
    <source>
        <dbReference type="ARBA" id="ARBA00004141"/>
    </source>
</evidence>
<feature type="transmembrane region" description="Helical" evidence="6">
    <location>
        <begin position="74"/>
        <end position="92"/>
    </location>
</feature>